<evidence type="ECO:0000313" key="2">
    <source>
        <dbReference type="Proteomes" id="UP000436088"/>
    </source>
</evidence>
<dbReference type="EMBL" id="VEPZ02000906">
    <property type="protein sequence ID" value="KAE8711848.1"/>
    <property type="molecule type" value="Genomic_DNA"/>
</dbReference>
<protein>
    <submittedName>
        <fullName evidence="1">Uncharacterized protein</fullName>
    </submittedName>
</protein>
<evidence type="ECO:0000313" key="1">
    <source>
        <dbReference type="EMBL" id="KAE8711848.1"/>
    </source>
</evidence>
<keyword evidence="2" id="KW-1185">Reference proteome</keyword>
<organism evidence="1 2">
    <name type="scientific">Hibiscus syriacus</name>
    <name type="common">Rose of Sharon</name>
    <dbReference type="NCBI Taxonomy" id="106335"/>
    <lineage>
        <taxon>Eukaryota</taxon>
        <taxon>Viridiplantae</taxon>
        <taxon>Streptophyta</taxon>
        <taxon>Embryophyta</taxon>
        <taxon>Tracheophyta</taxon>
        <taxon>Spermatophyta</taxon>
        <taxon>Magnoliopsida</taxon>
        <taxon>eudicotyledons</taxon>
        <taxon>Gunneridae</taxon>
        <taxon>Pentapetalae</taxon>
        <taxon>rosids</taxon>
        <taxon>malvids</taxon>
        <taxon>Malvales</taxon>
        <taxon>Malvaceae</taxon>
        <taxon>Malvoideae</taxon>
        <taxon>Hibiscus</taxon>
    </lineage>
</organism>
<dbReference type="AlphaFoldDB" id="A0A6A3B7U3"/>
<sequence>MIRIEPNLYKLVNTANTDRWYILHNRLGRNTFDYNIIPINVKAQAGSLVTSVHWSAAWIASYSFNFMMEWSSAGHPHFLL</sequence>
<comment type="caution">
    <text evidence="1">The sequence shown here is derived from an EMBL/GenBank/DDBJ whole genome shotgun (WGS) entry which is preliminary data.</text>
</comment>
<name>A0A6A3B7U3_HIBSY</name>
<accession>A0A6A3B7U3</accession>
<gene>
    <name evidence="1" type="ORF">F3Y22_tig00110271pilonHSYRG00117</name>
</gene>
<proteinExistence type="predicted"/>
<reference evidence="1" key="1">
    <citation type="submission" date="2019-09" db="EMBL/GenBank/DDBJ databases">
        <title>Draft genome information of white flower Hibiscus syriacus.</title>
        <authorList>
            <person name="Kim Y.-M."/>
        </authorList>
    </citation>
    <scope>NUCLEOTIDE SEQUENCE [LARGE SCALE GENOMIC DNA]</scope>
    <source>
        <strain evidence="1">YM2019G1</strain>
    </source>
</reference>
<dbReference type="Proteomes" id="UP000436088">
    <property type="component" value="Unassembled WGS sequence"/>
</dbReference>